<accession>A0A1I7UTL1</accession>
<dbReference type="InterPro" id="IPR001810">
    <property type="entry name" value="F-box_dom"/>
</dbReference>
<feature type="domain" description="F-box" evidence="1">
    <location>
        <begin position="1"/>
        <end position="46"/>
    </location>
</feature>
<proteinExistence type="predicted"/>
<dbReference type="AlphaFoldDB" id="A0A1I7UTL1"/>
<dbReference type="Pfam" id="PF00646">
    <property type="entry name" value="F-box"/>
    <property type="match status" value="1"/>
</dbReference>
<protein>
    <submittedName>
        <fullName evidence="3">F-box domain-containing protein</fullName>
    </submittedName>
</protein>
<evidence type="ECO:0000259" key="1">
    <source>
        <dbReference type="PROSITE" id="PS50181"/>
    </source>
</evidence>
<dbReference type="PROSITE" id="PS50181">
    <property type="entry name" value="FBOX"/>
    <property type="match status" value="1"/>
</dbReference>
<evidence type="ECO:0000313" key="2">
    <source>
        <dbReference type="Proteomes" id="UP000095282"/>
    </source>
</evidence>
<dbReference type="WBParaSite" id="Csp11.Scaffold630.g19220.t1">
    <property type="protein sequence ID" value="Csp11.Scaffold630.g19220.t1"/>
    <property type="gene ID" value="Csp11.Scaffold630.g19220"/>
</dbReference>
<reference evidence="3" key="1">
    <citation type="submission" date="2016-11" db="UniProtKB">
        <authorList>
            <consortium name="WormBaseParasite"/>
        </authorList>
    </citation>
    <scope>IDENTIFICATION</scope>
</reference>
<organism evidence="2 3">
    <name type="scientific">Caenorhabditis tropicalis</name>
    <dbReference type="NCBI Taxonomy" id="1561998"/>
    <lineage>
        <taxon>Eukaryota</taxon>
        <taxon>Metazoa</taxon>
        <taxon>Ecdysozoa</taxon>
        <taxon>Nematoda</taxon>
        <taxon>Chromadorea</taxon>
        <taxon>Rhabditida</taxon>
        <taxon>Rhabditina</taxon>
        <taxon>Rhabditomorpha</taxon>
        <taxon>Rhabditoidea</taxon>
        <taxon>Rhabditidae</taxon>
        <taxon>Peloderinae</taxon>
        <taxon>Caenorhabditis</taxon>
    </lineage>
</organism>
<dbReference type="PANTHER" id="PTHR21503">
    <property type="entry name" value="F-BOX-CONTAINING HYPOTHETICAL PROTEIN C.ELEGANS"/>
    <property type="match status" value="1"/>
</dbReference>
<dbReference type="Proteomes" id="UP000095282">
    <property type="component" value="Unplaced"/>
</dbReference>
<dbReference type="eggNOG" id="ENOG502TKI0">
    <property type="taxonomic scope" value="Eukaryota"/>
</dbReference>
<name>A0A1I7UTL1_9PELO</name>
<sequence>MDLLRFPLVVLVDVFKNMEFKEIFSISLLSKRARNTLKLTSIPSEFSISLSDSLDIQIETYICDSPPTVISVGGETMRLSFRSNGVILEDESAQKQLLLANHMLDTFKCSFICITFFEEAVPSTAWDLMKMINQRKLSIKSFSYYIKSESFEFIPRILDECTEVTDFIFISACFPDDFVYTPSRPFKTKDIRVCETTNWFNLESCMSSLQIVVELGKTSNRTAETYNSFFSKWMDSDVRLQSLTFYSIEEDQYQTIMDTLGKQGTTRTIDKDWIELTRRNGSEFFIHPLHGFISIHTKQAYSEIMRLHAKARQLDIDLQAQDHQ</sequence>
<keyword evidence="2" id="KW-1185">Reference proteome</keyword>
<evidence type="ECO:0000313" key="3">
    <source>
        <dbReference type="WBParaSite" id="Csp11.Scaffold630.g19220.t1"/>
    </source>
</evidence>